<dbReference type="Pfam" id="PF08447">
    <property type="entry name" value="PAS_3"/>
    <property type="match status" value="1"/>
</dbReference>
<keyword evidence="3" id="KW-0597">Phosphoprotein</keyword>
<dbReference type="InterPro" id="IPR036890">
    <property type="entry name" value="HATPase_C_sf"/>
</dbReference>
<keyword evidence="4" id="KW-0808">Transferase</keyword>
<dbReference type="Gene3D" id="3.30.565.10">
    <property type="entry name" value="Histidine kinase-like ATPase, C-terminal domain"/>
    <property type="match status" value="1"/>
</dbReference>
<feature type="domain" description="PAC" evidence="7">
    <location>
        <begin position="95"/>
        <end position="147"/>
    </location>
</feature>
<reference evidence="8 9" key="1">
    <citation type="submission" date="2020-01" db="EMBL/GenBank/DDBJ databases">
        <title>Sulfitobacter sediminilitoris sp. nov., isolated from a tidal flat.</title>
        <authorList>
            <person name="Park S."/>
            <person name="Yoon J.-H."/>
        </authorList>
    </citation>
    <scope>NUCLEOTIDE SEQUENCE [LARGE SCALE GENOMIC DNA]</scope>
    <source>
        <strain evidence="8 9">JBTF-M27</strain>
    </source>
</reference>
<dbReference type="PRINTS" id="PR00344">
    <property type="entry name" value="BCTRLSENSOR"/>
</dbReference>
<comment type="caution">
    <text evidence="8">The sequence shown here is derived from an EMBL/GenBank/DDBJ whole genome shotgun (WGS) entry which is preliminary data.</text>
</comment>
<comment type="catalytic activity">
    <reaction evidence="1">
        <text>ATP + protein L-histidine = ADP + protein N-phospho-L-histidine.</text>
        <dbReference type="EC" id="2.7.13.3"/>
    </reaction>
</comment>
<dbReference type="InterPro" id="IPR004358">
    <property type="entry name" value="Sig_transdc_His_kin-like_C"/>
</dbReference>
<feature type="domain" description="Histidine kinase" evidence="6">
    <location>
        <begin position="165"/>
        <end position="381"/>
    </location>
</feature>
<gene>
    <name evidence="8" type="ORF">GV827_08235</name>
</gene>
<dbReference type="PROSITE" id="PS50113">
    <property type="entry name" value="PAC"/>
    <property type="match status" value="1"/>
</dbReference>
<evidence type="ECO:0000256" key="1">
    <source>
        <dbReference type="ARBA" id="ARBA00000085"/>
    </source>
</evidence>
<name>A0A6P0CB65_9RHOB</name>
<dbReference type="SMART" id="SM00387">
    <property type="entry name" value="HATPase_c"/>
    <property type="match status" value="1"/>
</dbReference>
<dbReference type="Gene3D" id="1.10.287.130">
    <property type="match status" value="1"/>
</dbReference>
<dbReference type="CDD" id="cd00130">
    <property type="entry name" value="PAS"/>
    <property type="match status" value="1"/>
</dbReference>
<dbReference type="NCBIfam" id="TIGR00229">
    <property type="entry name" value="sensory_box"/>
    <property type="match status" value="1"/>
</dbReference>
<dbReference type="CDD" id="cd00082">
    <property type="entry name" value="HisKA"/>
    <property type="match status" value="1"/>
</dbReference>
<dbReference type="EMBL" id="JAABNT010000004">
    <property type="protein sequence ID" value="NEK22386.1"/>
    <property type="molecule type" value="Genomic_DNA"/>
</dbReference>
<dbReference type="PROSITE" id="PS50109">
    <property type="entry name" value="HIS_KIN"/>
    <property type="match status" value="1"/>
</dbReference>
<dbReference type="InterPro" id="IPR001610">
    <property type="entry name" value="PAC"/>
</dbReference>
<dbReference type="InterPro" id="IPR003594">
    <property type="entry name" value="HATPase_dom"/>
</dbReference>
<dbReference type="InterPro" id="IPR000014">
    <property type="entry name" value="PAS"/>
</dbReference>
<organism evidence="8 9">
    <name type="scientific">Sulfitobacter sediminilitoris</name>
    <dbReference type="NCBI Taxonomy" id="2698830"/>
    <lineage>
        <taxon>Bacteria</taxon>
        <taxon>Pseudomonadati</taxon>
        <taxon>Pseudomonadota</taxon>
        <taxon>Alphaproteobacteria</taxon>
        <taxon>Rhodobacterales</taxon>
        <taxon>Roseobacteraceae</taxon>
        <taxon>Sulfitobacter</taxon>
    </lineage>
</organism>
<dbReference type="GO" id="GO:0000155">
    <property type="term" value="F:phosphorelay sensor kinase activity"/>
    <property type="evidence" value="ECO:0007669"/>
    <property type="project" value="InterPro"/>
</dbReference>
<dbReference type="InterPro" id="IPR005467">
    <property type="entry name" value="His_kinase_dom"/>
</dbReference>
<dbReference type="CDD" id="cd00075">
    <property type="entry name" value="HATPase"/>
    <property type="match status" value="1"/>
</dbReference>
<dbReference type="AlphaFoldDB" id="A0A6P0CB65"/>
<protein>
    <recommendedName>
        <fullName evidence="2">histidine kinase</fullName>
        <ecNumber evidence="2">2.7.13.3</ecNumber>
    </recommendedName>
</protein>
<dbReference type="SMART" id="SM00086">
    <property type="entry name" value="PAC"/>
    <property type="match status" value="1"/>
</dbReference>
<dbReference type="InterPro" id="IPR013655">
    <property type="entry name" value="PAS_fold_3"/>
</dbReference>
<dbReference type="SUPFAM" id="SSF55785">
    <property type="entry name" value="PYP-like sensor domain (PAS domain)"/>
    <property type="match status" value="1"/>
</dbReference>
<dbReference type="InterPro" id="IPR035965">
    <property type="entry name" value="PAS-like_dom_sf"/>
</dbReference>
<evidence type="ECO:0000259" key="7">
    <source>
        <dbReference type="PROSITE" id="PS50113"/>
    </source>
</evidence>
<dbReference type="Gene3D" id="3.30.450.20">
    <property type="entry name" value="PAS domain"/>
    <property type="match status" value="1"/>
</dbReference>
<evidence type="ECO:0000313" key="9">
    <source>
        <dbReference type="Proteomes" id="UP000468591"/>
    </source>
</evidence>
<keyword evidence="9" id="KW-1185">Reference proteome</keyword>
<dbReference type="EC" id="2.7.13.3" evidence="2"/>
<dbReference type="InterPro" id="IPR036097">
    <property type="entry name" value="HisK_dim/P_sf"/>
</dbReference>
<dbReference type="InterPro" id="IPR003661">
    <property type="entry name" value="HisK_dim/P_dom"/>
</dbReference>
<dbReference type="Proteomes" id="UP000468591">
    <property type="component" value="Unassembled WGS sequence"/>
</dbReference>
<proteinExistence type="predicted"/>
<evidence type="ECO:0000313" key="8">
    <source>
        <dbReference type="EMBL" id="NEK22386.1"/>
    </source>
</evidence>
<dbReference type="InterPro" id="IPR052162">
    <property type="entry name" value="Sensor_kinase/Photoreceptor"/>
</dbReference>
<evidence type="ECO:0000256" key="5">
    <source>
        <dbReference type="ARBA" id="ARBA00022777"/>
    </source>
</evidence>
<dbReference type="PANTHER" id="PTHR43304">
    <property type="entry name" value="PHYTOCHROME-LIKE PROTEIN CPH1"/>
    <property type="match status" value="1"/>
</dbReference>
<dbReference type="Pfam" id="PF02518">
    <property type="entry name" value="HATPase_c"/>
    <property type="match status" value="1"/>
</dbReference>
<dbReference type="SUPFAM" id="SSF55874">
    <property type="entry name" value="ATPase domain of HSP90 chaperone/DNA topoisomerase II/histidine kinase"/>
    <property type="match status" value="1"/>
</dbReference>
<evidence type="ECO:0000256" key="3">
    <source>
        <dbReference type="ARBA" id="ARBA00022553"/>
    </source>
</evidence>
<evidence type="ECO:0000259" key="6">
    <source>
        <dbReference type="PROSITE" id="PS50109"/>
    </source>
</evidence>
<dbReference type="SUPFAM" id="SSF47384">
    <property type="entry name" value="Homodimeric domain of signal transducing histidine kinase"/>
    <property type="match status" value="1"/>
</dbReference>
<evidence type="ECO:0000256" key="2">
    <source>
        <dbReference type="ARBA" id="ARBA00012438"/>
    </source>
</evidence>
<keyword evidence="5" id="KW-0418">Kinase</keyword>
<accession>A0A6P0CB65</accession>
<dbReference type="PANTHER" id="PTHR43304:SF1">
    <property type="entry name" value="PAC DOMAIN-CONTAINING PROTEIN"/>
    <property type="match status" value="1"/>
</dbReference>
<sequence length="383" mass="43192">MGTENYLQQELNKLIQNDVSTWKFLQEGSLDGVWYWDLENVDNEWMSPEFWRTFGVDPDTMRHDPAEWQHLIFPDDLAVALKNFEAHCADPDHPYDQVVRYLHADGSTVWIRCRGLAIRDKTGKPIRMLGAHTNITAVKKSEENAKAGWRAAEAANAELRSFAYSVSHDMKAPANTLSLLLSEFEHHIDGRIDADGQEMLDMCSQTVARMQTLIEYVLDYTRIIGMEPKFETVSVRDTVQSAVCSLKADIDARGAQIEIGPMPRIKAVREQMTILFQNLISNAIKFCPVERTPHIEIAQIGKAHRDTIEITVKDNGMGIPEQSKERIFKLFQRLHGHDEIKGTGIGLPMCQHIALNHQGEITLTSTPGKGSAFSLLLPKSMIA</sequence>
<evidence type="ECO:0000256" key="4">
    <source>
        <dbReference type="ARBA" id="ARBA00022679"/>
    </source>
</evidence>
<dbReference type="InterPro" id="IPR000700">
    <property type="entry name" value="PAS-assoc_C"/>
</dbReference>